<dbReference type="InterPro" id="IPR055247">
    <property type="entry name" value="InsJ-like_HTH"/>
</dbReference>
<sequence length="103" mass="12248">MIILRRKSLQEKVEIVRFCIINNFDYARTIKKYKISYQTLYKLISKYEKGGEDALAKSLSKRNEDTLLKEINNLKEIKKEITLENTSLKKELELLKTYIKSDE</sequence>
<feature type="coiled-coil region" evidence="1">
    <location>
        <begin position="64"/>
        <end position="91"/>
    </location>
</feature>
<dbReference type="Proteomes" id="UP000767291">
    <property type="component" value="Unassembled WGS sequence"/>
</dbReference>
<dbReference type="SUPFAM" id="SSF48295">
    <property type="entry name" value="TrpR-like"/>
    <property type="match status" value="1"/>
</dbReference>
<evidence type="ECO:0000313" key="3">
    <source>
        <dbReference type="EMBL" id="MBP1853965.1"/>
    </source>
</evidence>
<organism evidence="3 4">
    <name type="scientific">Metaclostridioides mangenotii</name>
    <dbReference type="NCBI Taxonomy" id="1540"/>
    <lineage>
        <taxon>Bacteria</taxon>
        <taxon>Bacillati</taxon>
        <taxon>Bacillota</taxon>
        <taxon>Clostridia</taxon>
        <taxon>Peptostreptococcales</taxon>
        <taxon>Peptostreptococcaceae</taxon>
        <taxon>Metaclostridioides</taxon>
    </lineage>
</organism>
<dbReference type="EMBL" id="JAGGJX010000001">
    <property type="protein sequence ID" value="MBP1853965.1"/>
    <property type="molecule type" value="Genomic_DNA"/>
</dbReference>
<keyword evidence="4" id="KW-1185">Reference proteome</keyword>
<comment type="caution">
    <text evidence="3">The sequence shown here is derived from an EMBL/GenBank/DDBJ whole genome shotgun (WGS) entry which is preliminary data.</text>
</comment>
<name>A0ABS4E7P7_9FIRM</name>
<gene>
    <name evidence="3" type="ORF">J2Z43_000355</name>
</gene>
<dbReference type="InterPro" id="IPR036388">
    <property type="entry name" value="WH-like_DNA-bd_sf"/>
</dbReference>
<feature type="domain" description="Insertion element IS150 protein InsJ-like helix-turn-helix" evidence="2">
    <location>
        <begin position="11"/>
        <end position="58"/>
    </location>
</feature>
<dbReference type="RefSeq" id="WP_209455565.1">
    <property type="nucleotide sequence ID" value="NZ_BAAACS010000017.1"/>
</dbReference>
<evidence type="ECO:0000256" key="1">
    <source>
        <dbReference type="SAM" id="Coils"/>
    </source>
</evidence>
<evidence type="ECO:0000259" key="2">
    <source>
        <dbReference type="Pfam" id="PF13518"/>
    </source>
</evidence>
<evidence type="ECO:0000313" key="4">
    <source>
        <dbReference type="Proteomes" id="UP000767291"/>
    </source>
</evidence>
<protein>
    <submittedName>
        <fullName evidence="3">Transposase</fullName>
    </submittedName>
</protein>
<reference evidence="3 4" key="1">
    <citation type="submission" date="2021-03" db="EMBL/GenBank/DDBJ databases">
        <title>Genomic Encyclopedia of Type Strains, Phase IV (KMG-IV): sequencing the most valuable type-strain genomes for metagenomic binning, comparative biology and taxonomic classification.</title>
        <authorList>
            <person name="Goeker M."/>
        </authorList>
    </citation>
    <scope>NUCLEOTIDE SEQUENCE [LARGE SCALE GENOMIC DNA]</scope>
    <source>
        <strain evidence="3 4">DSM 1289</strain>
    </source>
</reference>
<proteinExistence type="predicted"/>
<keyword evidence="1" id="KW-0175">Coiled coil</keyword>
<dbReference type="Gene3D" id="1.10.10.10">
    <property type="entry name" value="Winged helix-like DNA-binding domain superfamily/Winged helix DNA-binding domain"/>
    <property type="match status" value="1"/>
</dbReference>
<dbReference type="InterPro" id="IPR010921">
    <property type="entry name" value="Trp_repressor/repl_initiator"/>
</dbReference>
<accession>A0ABS4E7P7</accession>
<dbReference type="Pfam" id="PF13518">
    <property type="entry name" value="HTH_28"/>
    <property type="match status" value="1"/>
</dbReference>